<name>A0A1H1WEA5_9FLAO</name>
<sequence length="268" mass="31589">MKINDIKELSIQISLNGLSFCILNKTQNTIEFLKTLPFEHKTTPIELLNNLKLELSSTTVFSEDFDAVIVIHQNELSTLIPKELYNSEYKADYLKFNSKILRNDFISEDDIEIIKSVNIYVPYVNINNYIFETFGEFVYKHASSVLINSHLQHVETKETPIVYININKNTVEVLVVEKNKLQLFNVFEYFSKEDFIYYILFVYEQLQLDVETTAIEVTGAIERDDELYNTLYTYIRHVSLIDKRYKFSIANTINKYQLHKHFLILNSF</sequence>
<dbReference type="RefSeq" id="WP_092447310.1">
    <property type="nucleotide sequence ID" value="NZ_LT629774.1"/>
</dbReference>
<dbReference type="Gene3D" id="3.30.420.260">
    <property type="match status" value="1"/>
</dbReference>
<dbReference type="Gene3D" id="3.30.420.250">
    <property type="match status" value="1"/>
</dbReference>
<keyword evidence="2" id="KW-1185">Reference proteome</keyword>
<evidence type="ECO:0008006" key="3">
    <source>
        <dbReference type="Google" id="ProtNLM"/>
    </source>
</evidence>
<organism evidence="1 2">
    <name type="scientific">Winogradskyella sediminis</name>
    <dbReference type="NCBI Taxonomy" id="1382466"/>
    <lineage>
        <taxon>Bacteria</taxon>
        <taxon>Pseudomonadati</taxon>
        <taxon>Bacteroidota</taxon>
        <taxon>Flavobacteriia</taxon>
        <taxon>Flavobacteriales</taxon>
        <taxon>Flavobacteriaceae</taxon>
        <taxon>Winogradskyella</taxon>
    </lineage>
</organism>
<gene>
    <name evidence="1" type="ORF">SAMN04489797_2850</name>
</gene>
<dbReference type="EMBL" id="LT629774">
    <property type="protein sequence ID" value="SDS95463.1"/>
    <property type="molecule type" value="Genomic_DNA"/>
</dbReference>
<evidence type="ECO:0000313" key="2">
    <source>
        <dbReference type="Proteomes" id="UP000198963"/>
    </source>
</evidence>
<dbReference type="STRING" id="1249933.SAMN04489797_2850"/>
<protein>
    <recommendedName>
        <fullName evidence="3">DUF3822 domain-containing protein</fullName>
    </recommendedName>
</protein>
<dbReference type="Pfam" id="PF12864">
    <property type="entry name" value="DUF3822"/>
    <property type="match status" value="1"/>
</dbReference>
<dbReference type="CDD" id="cd24013">
    <property type="entry name" value="ASKHA_ATPase_BT3980-like"/>
    <property type="match status" value="1"/>
</dbReference>
<proteinExistence type="predicted"/>
<dbReference type="AlphaFoldDB" id="A0A1H1WEA5"/>
<accession>A0A1H1WEA5</accession>
<dbReference type="Proteomes" id="UP000198963">
    <property type="component" value="Chromosome I"/>
</dbReference>
<reference evidence="1 2" key="1">
    <citation type="submission" date="2016-10" db="EMBL/GenBank/DDBJ databases">
        <authorList>
            <person name="Varghese N."/>
            <person name="Submissions S."/>
        </authorList>
    </citation>
    <scope>NUCLEOTIDE SEQUENCE [LARGE SCALE GENOMIC DNA]</scope>
    <source>
        <strain evidence="1 2">RHA_55</strain>
    </source>
</reference>
<evidence type="ECO:0000313" key="1">
    <source>
        <dbReference type="EMBL" id="SDS95463.1"/>
    </source>
</evidence>
<dbReference type="InterPro" id="IPR024213">
    <property type="entry name" value="DUF3822"/>
</dbReference>